<protein>
    <submittedName>
        <fullName evidence="1">Uncharacterized protein</fullName>
    </submittedName>
</protein>
<dbReference type="EMBL" id="OX596088">
    <property type="protein sequence ID" value="CAN0516303.1"/>
    <property type="molecule type" value="Genomic_DNA"/>
</dbReference>
<name>A0AC59ZVL2_RANTA</name>
<gene>
    <name evidence="1" type="ORF">MRATA1EN22A_LOCUS23516</name>
</gene>
<reference evidence="1" key="1">
    <citation type="submission" date="2023-05" db="EMBL/GenBank/DDBJ databases">
        <authorList>
            <consortium name="ELIXIR-Norway"/>
        </authorList>
    </citation>
    <scope>NUCLEOTIDE SEQUENCE</scope>
</reference>
<reference evidence="1" key="2">
    <citation type="submission" date="2025-03" db="EMBL/GenBank/DDBJ databases">
        <authorList>
            <consortium name="ELIXIR-Norway"/>
            <consortium name="Elixir Norway"/>
        </authorList>
    </citation>
    <scope>NUCLEOTIDE SEQUENCE</scope>
</reference>
<evidence type="ECO:0000313" key="2">
    <source>
        <dbReference type="Proteomes" id="UP001162501"/>
    </source>
</evidence>
<dbReference type="Proteomes" id="UP001162501">
    <property type="component" value="Chromosome 4"/>
</dbReference>
<sequence>MPPPRVLVPIPAEAPLHPAPPSHHRSLQNPALSVSPVDLTTLDALAVGTRGQAWHSVRGDVFQRQLFPSHPASPCLTLPRASPVTCPCQGPRWRSRNPLRSCVCS</sequence>
<accession>A0AC59ZVL2</accession>
<proteinExistence type="predicted"/>
<evidence type="ECO:0000313" key="1">
    <source>
        <dbReference type="EMBL" id="CAN0516303.1"/>
    </source>
</evidence>
<organism evidence="1 2">
    <name type="scientific">Rangifer tarandus platyrhynchus</name>
    <name type="common">Svalbard reindeer</name>
    <dbReference type="NCBI Taxonomy" id="3082113"/>
    <lineage>
        <taxon>Eukaryota</taxon>
        <taxon>Metazoa</taxon>
        <taxon>Chordata</taxon>
        <taxon>Craniata</taxon>
        <taxon>Vertebrata</taxon>
        <taxon>Euteleostomi</taxon>
        <taxon>Mammalia</taxon>
        <taxon>Eutheria</taxon>
        <taxon>Laurasiatheria</taxon>
        <taxon>Artiodactyla</taxon>
        <taxon>Ruminantia</taxon>
        <taxon>Pecora</taxon>
        <taxon>Cervidae</taxon>
        <taxon>Odocoileinae</taxon>
        <taxon>Rangifer</taxon>
    </lineage>
</organism>